<organism evidence="2 3">
    <name type="scientific">Vespula germanica</name>
    <name type="common">German yellow jacket</name>
    <name type="synonym">Paravespula germanica</name>
    <dbReference type="NCBI Taxonomy" id="30212"/>
    <lineage>
        <taxon>Eukaryota</taxon>
        <taxon>Metazoa</taxon>
        <taxon>Ecdysozoa</taxon>
        <taxon>Arthropoda</taxon>
        <taxon>Hexapoda</taxon>
        <taxon>Insecta</taxon>
        <taxon>Pterygota</taxon>
        <taxon>Neoptera</taxon>
        <taxon>Endopterygota</taxon>
        <taxon>Hymenoptera</taxon>
        <taxon>Apocrita</taxon>
        <taxon>Aculeata</taxon>
        <taxon>Vespoidea</taxon>
        <taxon>Vespidae</taxon>
        <taxon>Vespinae</taxon>
        <taxon>Vespula</taxon>
    </lineage>
</organism>
<comment type="caution">
    <text evidence="2">The sequence shown here is derived from an EMBL/GenBank/DDBJ whole genome shotgun (WGS) entry which is preliminary data.</text>
</comment>
<evidence type="ECO:0000313" key="3">
    <source>
        <dbReference type="Proteomes" id="UP000617340"/>
    </source>
</evidence>
<dbReference type="Proteomes" id="UP000617340">
    <property type="component" value="Unassembled WGS sequence"/>
</dbReference>
<keyword evidence="3" id="KW-1185">Reference proteome</keyword>
<gene>
    <name evidence="2" type="ORF">HZH68_015142</name>
</gene>
<name>A0A834J7F1_VESGE</name>
<feature type="region of interest" description="Disordered" evidence="1">
    <location>
        <begin position="86"/>
        <end position="114"/>
    </location>
</feature>
<dbReference type="AlphaFoldDB" id="A0A834J7F1"/>
<sequence>MDDSHGRITIPEMNILPLTLRRFHCSNWEHFRATGAKPQGATINYDGVMPQSIYYAAHRMSPQMIHLRCREADASRCEIGHPLLTQPSKQRHFRPLPVGHSSSGAPGRKKIISL</sequence>
<dbReference type="EMBL" id="JACSDZ010000019">
    <property type="protein sequence ID" value="KAF7383293.1"/>
    <property type="molecule type" value="Genomic_DNA"/>
</dbReference>
<evidence type="ECO:0000313" key="2">
    <source>
        <dbReference type="EMBL" id="KAF7383293.1"/>
    </source>
</evidence>
<accession>A0A834J7F1</accession>
<proteinExistence type="predicted"/>
<protein>
    <submittedName>
        <fullName evidence="2">Uncharacterized protein</fullName>
    </submittedName>
</protein>
<evidence type="ECO:0000256" key="1">
    <source>
        <dbReference type="SAM" id="MobiDB-lite"/>
    </source>
</evidence>
<reference evidence="2" key="1">
    <citation type="journal article" date="2020" name="G3 (Bethesda)">
        <title>High-Quality Assemblies for Three Invasive Social Wasps from the &lt;i&gt;Vespula&lt;/i&gt; Genus.</title>
        <authorList>
            <person name="Harrop T.W.R."/>
            <person name="Guhlin J."/>
            <person name="McLaughlin G.M."/>
            <person name="Permina E."/>
            <person name="Stockwell P."/>
            <person name="Gilligan J."/>
            <person name="Le Lec M.F."/>
            <person name="Gruber M.A.M."/>
            <person name="Quinn O."/>
            <person name="Lovegrove M."/>
            <person name="Duncan E.J."/>
            <person name="Remnant E.J."/>
            <person name="Van Eeckhoven J."/>
            <person name="Graham B."/>
            <person name="Knapp R.A."/>
            <person name="Langford K.W."/>
            <person name="Kronenberg Z."/>
            <person name="Press M.O."/>
            <person name="Eacker S.M."/>
            <person name="Wilson-Rankin E.E."/>
            <person name="Purcell J."/>
            <person name="Lester P.J."/>
            <person name="Dearden P.K."/>
        </authorList>
    </citation>
    <scope>NUCLEOTIDE SEQUENCE</scope>
    <source>
        <strain evidence="2">Linc-1</strain>
    </source>
</reference>